<dbReference type="VEuPathDB" id="TriTrypDB:LdBPK_130750.1"/>
<evidence type="ECO:0000313" key="3">
    <source>
        <dbReference type="Proteomes" id="UP000601710"/>
    </source>
</evidence>
<dbReference type="VEuPathDB" id="TriTrypDB:LDHU3_13.0950"/>
<dbReference type="VEuPathDB" id="TriTrypDB:LdCL_130012900"/>
<evidence type="ECO:0000313" key="2">
    <source>
        <dbReference type="EMBL" id="CAC5428450.1"/>
    </source>
</evidence>
<dbReference type="Proteomes" id="UP000601710">
    <property type="component" value="Chromosome 13"/>
</dbReference>
<feature type="compositionally biased region" description="Low complexity" evidence="1">
    <location>
        <begin position="324"/>
        <end position="342"/>
    </location>
</feature>
<gene>
    <name evidence="2" type="ORF">LDHU3_13.0950</name>
</gene>
<organism evidence="2 3">
    <name type="scientific">Leishmania donovani</name>
    <dbReference type="NCBI Taxonomy" id="5661"/>
    <lineage>
        <taxon>Eukaryota</taxon>
        <taxon>Discoba</taxon>
        <taxon>Euglenozoa</taxon>
        <taxon>Kinetoplastea</taxon>
        <taxon>Metakinetoplastina</taxon>
        <taxon>Trypanosomatida</taxon>
        <taxon>Trypanosomatidae</taxon>
        <taxon>Leishmaniinae</taxon>
        <taxon>Leishmania</taxon>
    </lineage>
</organism>
<accession>A0A6J8F5U7</accession>
<protein>
    <submittedName>
        <fullName evidence="2">Hypothetical_protein_conserved</fullName>
    </submittedName>
</protein>
<reference evidence="2" key="1">
    <citation type="submission" date="2020-06" db="EMBL/GenBank/DDBJ databases">
        <authorList>
            <person name="Camacho E."/>
            <person name="Gonzalez-de la Fuente S."/>
            <person name="Rastrojo A."/>
            <person name="Peiro-Pastor R."/>
            <person name="Solana JC."/>
            <person name="Tabera L."/>
            <person name="Gamarro F."/>
            <person name="Carrasco-Ramiro F."/>
            <person name="Requena JM."/>
            <person name="Aguado B."/>
        </authorList>
    </citation>
    <scope>NUCLEOTIDE SEQUENCE</scope>
</reference>
<evidence type="ECO:0000256" key="1">
    <source>
        <dbReference type="SAM" id="MobiDB-lite"/>
    </source>
</evidence>
<feature type="region of interest" description="Disordered" evidence="1">
    <location>
        <begin position="317"/>
        <end position="345"/>
    </location>
</feature>
<dbReference type="EMBL" id="LR812633">
    <property type="protein sequence ID" value="CAC5428450.1"/>
    <property type="molecule type" value="Genomic_DNA"/>
</dbReference>
<dbReference type="AlphaFoldDB" id="A0A6J8F5U7"/>
<proteinExistence type="predicted"/>
<name>A0A6J8F5U7_LEIDO</name>
<sequence>MFFFLDWRTRPLRCPHRLPVALCGAAVSRVTPLIAFLNITRSPFLSHDCNAAHMQARPGTRVRIHVNEYELKETQPHPAHKHLSALCAPHSTLVHCATMAQPSGEEAITSKSFSGTAKGATPHETISIAFTHSQYATPCHDHTVPGSTPGHRLRRLGRRHQPADILHNHLNHALVAHSGVVTTAKSGGGYYHHHCSDPWEGTADHPAPPGGNCVLHTKNGGKRHFDEPTGLFSEPVWHPSRRVILPPQVHARPPATQRRGRGVYNTTDGWIHPDAEAAQVRREEEAVRQHSRGGKAQVARPPDHTLEELSMWVRTGKGSGVGAAGPSSEAQEAAPAASTAAANGRERKRHLLPHHKTNTSMVSAVAPLTGPPPPKVLADYNDSQVLPAIGQGVAMQRCTVAEADALAQRQREKRVQHLLQTMRAAAAESETRAADIQAVRELPSW</sequence>